<sequence>MKDAATLLKTKVMPTVKPRQLLGEDLGPLSVKELQKLEKQLEGTLSQAWQRKQEHHLGDINKQLKSKLEVEGQGFRVIQGSWNSVAVVGDNSFSVQTSQSNPIDCEPTLQIGYNHFDPPEGVPRSVAGESNFIHGWIL</sequence>
<gene>
    <name evidence="2" type="ORF">HHK36_027860</name>
</gene>
<dbReference type="Pfam" id="PF01486">
    <property type="entry name" value="K-box"/>
    <property type="match status" value="1"/>
</dbReference>
<accession>A0A834YHE3</accession>
<dbReference type="EMBL" id="JABCRI010000021">
    <property type="protein sequence ID" value="KAF8380375.1"/>
    <property type="molecule type" value="Genomic_DNA"/>
</dbReference>
<protein>
    <recommendedName>
        <fullName evidence="1">K-box domain-containing protein</fullName>
    </recommendedName>
</protein>
<dbReference type="Proteomes" id="UP000655225">
    <property type="component" value="Unassembled WGS sequence"/>
</dbReference>
<dbReference type="InterPro" id="IPR002487">
    <property type="entry name" value="TF_Kbox"/>
</dbReference>
<dbReference type="OrthoDB" id="1898716at2759"/>
<proteinExistence type="predicted"/>
<dbReference type="GO" id="GO:0005634">
    <property type="term" value="C:nucleus"/>
    <property type="evidence" value="ECO:0007669"/>
    <property type="project" value="InterPro"/>
</dbReference>
<evidence type="ECO:0000313" key="2">
    <source>
        <dbReference type="EMBL" id="KAF8380375.1"/>
    </source>
</evidence>
<reference evidence="2 3" key="1">
    <citation type="submission" date="2020-04" db="EMBL/GenBank/DDBJ databases">
        <title>Plant Genome Project.</title>
        <authorList>
            <person name="Zhang R.-G."/>
        </authorList>
    </citation>
    <scope>NUCLEOTIDE SEQUENCE [LARGE SCALE GENOMIC DNA]</scope>
    <source>
        <strain evidence="2">YNK0</strain>
        <tissue evidence="2">Leaf</tissue>
    </source>
</reference>
<dbReference type="AlphaFoldDB" id="A0A834YHE3"/>
<dbReference type="GO" id="GO:0003700">
    <property type="term" value="F:DNA-binding transcription factor activity"/>
    <property type="evidence" value="ECO:0007669"/>
    <property type="project" value="InterPro"/>
</dbReference>
<dbReference type="OMA" id="KNWCQEV"/>
<evidence type="ECO:0000313" key="3">
    <source>
        <dbReference type="Proteomes" id="UP000655225"/>
    </source>
</evidence>
<evidence type="ECO:0000259" key="1">
    <source>
        <dbReference type="Pfam" id="PF01486"/>
    </source>
</evidence>
<feature type="domain" description="K-box" evidence="1">
    <location>
        <begin position="17"/>
        <end position="63"/>
    </location>
</feature>
<name>A0A834YHE3_TETSI</name>
<keyword evidence="3" id="KW-1185">Reference proteome</keyword>
<organism evidence="2 3">
    <name type="scientific">Tetracentron sinense</name>
    <name type="common">Spur-leaf</name>
    <dbReference type="NCBI Taxonomy" id="13715"/>
    <lineage>
        <taxon>Eukaryota</taxon>
        <taxon>Viridiplantae</taxon>
        <taxon>Streptophyta</taxon>
        <taxon>Embryophyta</taxon>
        <taxon>Tracheophyta</taxon>
        <taxon>Spermatophyta</taxon>
        <taxon>Magnoliopsida</taxon>
        <taxon>Trochodendrales</taxon>
        <taxon>Trochodendraceae</taxon>
        <taxon>Tetracentron</taxon>
    </lineage>
</organism>
<comment type="caution">
    <text evidence="2">The sequence shown here is derived from an EMBL/GenBank/DDBJ whole genome shotgun (WGS) entry which is preliminary data.</text>
</comment>